<protein>
    <submittedName>
        <fullName evidence="1">Uncharacterized protein</fullName>
    </submittedName>
</protein>
<evidence type="ECO:0000313" key="2">
    <source>
        <dbReference type="Proteomes" id="UP000215914"/>
    </source>
</evidence>
<name>A0A9K3JVQ1_HELAN</name>
<accession>A0A9K3JVQ1</accession>
<reference evidence="1" key="2">
    <citation type="submission" date="2020-06" db="EMBL/GenBank/DDBJ databases">
        <title>Helianthus annuus Genome sequencing and assembly Release 2.</title>
        <authorList>
            <person name="Gouzy J."/>
            <person name="Langlade N."/>
            <person name="Munos S."/>
        </authorList>
    </citation>
    <scope>NUCLEOTIDE SEQUENCE</scope>
    <source>
        <tissue evidence="1">Leaves</tissue>
    </source>
</reference>
<gene>
    <name evidence="1" type="ORF">HanXRQr2_Chr01g0023341</name>
</gene>
<dbReference type="EMBL" id="MNCJ02000316">
    <property type="protein sequence ID" value="KAF5822167.1"/>
    <property type="molecule type" value="Genomic_DNA"/>
</dbReference>
<organism evidence="1 2">
    <name type="scientific">Helianthus annuus</name>
    <name type="common">Common sunflower</name>
    <dbReference type="NCBI Taxonomy" id="4232"/>
    <lineage>
        <taxon>Eukaryota</taxon>
        <taxon>Viridiplantae</taxon>
        <taxon>Streptophyta</taxon>
        <taxon>Embryophyta</taxon>
        <taxon>Tracheophyta</taxon>
        <taxon>Spermatophyta</taxon>
        <taxon>Magnoliopsida</taxon>
        <taxon>eudicotyledons</taxon>
        <taxon>Gunneridae</taxon>
        <taxon>Pentapetalae</taxon>
        <taxon>asterids</taxon>
        <taxon>campanulids</taxon>
        <taxon>Asterales</taxon>
        <taxon>Asteraceae</taxon>
        <taxon>Asteroideae</taxon>
        <taxon>Heliantheae alliance</taxon>
        <taxon>Heliantheae</taxon>
        <taxon>Helianthus</taxon>
    </lineage>
</organism>
<dbReference type="AlphaFoldDB" id="A0A9K3JVQ1"/>
<evidence type="ECO:0000313" key="1">
    <source>
        <dbReference type="EMBL" id="KAF5822167.1"/>
    </source>
</evidence>
<dbReference type="Gramene" id="mRNA:HanXRQr2_Chr01g0023341">
    <property type="protein sequence ID" value="mRNA:HanXRQr2_Chr01g0023341"/>
    <property type="gene ID" value="HanXRQr2_Chr01g0023341"/>
</dbReference>
<reference evidence="1" key="1">
    <citation type="journal article" date="2017" name="Nature">
        <title>The sunflower genome provides insights into oil metabolism, flowering and Asterid evolution.</title>
        <authorList>
            <person name="Badouin H."/>
            <person name="Gouzy J."/>
            <person name="Grassa C.J."/>
            <person name="Murat F."/>
            <person name="Staton S.E."/>
            <person name="Cottret L."/>
            <person name="Lelandais-Briere C."/>
            <person name="Owens G.L."/>
            <person name="Carrere S."/>
            <person name="Mayjonade B."/>
            <person name="Legrand L."/>
            <person name="Gill N."/>
            <person name="Kane N.C."/>
            <person name="Bowers J.E."/>
            <person name="Hubner S."/>
            <person name="Bellec A."/>
            <person name="Berard A."/>
            <person name="Berges H."/>
            <person name="Blanchet N."/>
            <person name="Boniface M.C."/>
            <person name="Brunel D."/>
            <person name="Catrice O."/>
            <person name="Chaidir N."/>
            <person name="Claudel C."/>
            <person name="Donnadieu C."/>
            <person name="Faraut T."/>
            <person name="Fievet G."/>
            <person name="Helmstetter N."/>
            <person name="King M."/>
            <person name="Knapp S.J."/>
            <person name="Lai Z."/>
            <person name="Le Paslier M.C."/>
            <person name="Lippi Y."/>
            <person name="Lorenzon L."/>
            <person name="Mandel J.R."/>
            <person name="Marage G."/>
            <person name="Marchand G."/>
            <person name="Marquand E."/>
            <person name="Bret-Mestries E."/>
            <person name="Morien E."/>
            <person name="Nambeesan S."/>
            <person name="Nguyen T."/>
            <person name="Pegot-Espagnet P."/>
            <person name="Pouilly N."/>
            <person name="Raftis F."/>
            <person name="Sallet E."/>
            <person name="Schiex T."/>
            <person name="Thomas J."/>
            <person name="Vandecasteele C."/>
            <person name="Vares D."/>
            <person name="Vear F."/>
            <person name="Vautrin S."/>
            <person name="Crespi M."/>
            <person name="Mangin B."/>
            <person name="Burke J.M."/>
            <person name="Salse J."/>
            <person name="Munos S."/>
            <person name="Vincourt P."/>
            <person name="Rieseberg L.H."/>
            <person name="Langlade N.B."/>
        </authorList>
    </citation>
    <scope>NUCLEOTIDE SEQUENCE</scope>
    <source>
        <tissue evidence="1">Leaves</tissue>
    </source>
</reference>
<dbReference type="Proteomes" id="UP000215914">
    <property type="component" value="Unassembled WGS sequence"/>
</dbReference>
<keyword evidence="2" id="KW-1185">Reference proteome</keyword>
<comment type="caution">
    <text evidence="1">The sequence shown here is derived from an EMBL/GenBank/DDBJ whole genome shotgun (WGS) entry which is preliminary data.</text>
</comment>
<proteinExistence type="predicted"/>
<sequence length="79" mass="9146">MFLLPNLFIYLIHEKSSKTTNILRFALMGCPFRNSQICFWLTRVTKKSTILVTDLFLVARPGVDFQGGHPSYHYSTLHL</sequence>